<feature type="transmembrane region" description="Helical" evidence="2">
    <location>
        <begin position="108"/>
        <end position="133"/>
    </location>
</feature>
<dbReference type="OrthoDB" id="5386199at2759"/>
<comment type="caution">
    <text evidence="3">The sequence shown here is derived from an EMBL/GenBank/DDBJ whole genome shotgun (WGS) entry which is preliminary data.</text>
</comment>
<keyword evidence="2" id="KW-0472">Membrane</keyword>
<feature type="transmembrane region" description="Helical" evidence="2">
    <location>
        <begin position="139"/>
        <end position="164"/>
    </location>
</feature>
<name>A0A1R0H8U6_9FUNG</name>
<protein>
    <submittedName>
        <fullName evidence="3">Uncharacterized protein</fullName>
    </submittedName>
</protein>
<keyword evidence="2" id="KW-1133">Transmembrane helix</keyword>
<keyword evidence="2" id="KW-0812">Transmembrane</keyword>
<proteinExistence type="predicted"/>
<feature type="region of interest" description="Disordered" evidence="1">
    <location>
        <begin position="185"/>
        <end position="204"/>
    </location>
</feature>
<sequence>MLAGQIMSPMFPLSKNLPKLYRSFSKLNHSRINSHTLSARPVSGSLLKSSLKYFQPKIFLIPSSKLFSADSFKSSSNKLETSEKSFGGNESPRDLQIYKGPLTKVVKILNLTSTSSIIVVGASAPWFLGIFGVESSLSLVVRIGLITTVTALIGSSSAFVNWAFKSYVTDINLLNQRDLDSLSSLNPEVSEQTSETKSGSNLDQIKRTQTQLQKSLILLFGTLDFIGRDRVVAVRLNTLSPIADTPLRTWIANSDTELSSDELSEIESVLKLKNIGLKRFSQGRKGVSYFAHLDMELSPEMKSLTEII</sequence>
<evidence type="ECO:0000313" key="4">
    <source>
        <dbReference type="Proteomes" id="UP000187455"/>
    </source>
</evidence>
<evidence type="ECO:0000313" key="3">
    <source>
        <dbReference type="EMBL" id="OLY85543.1"/>
    </source>
</evidence>
<dbReference type="Proteomes" id="UP000187455">
    <property type="component" value="Unassembled WGS sequence"/>
</dbReference>
<dbReference type="EMBL" id="LSSL01000077">
    <property type="protein sequence ID" value="OLY85543.1"/>
    <property type="molecule type" value="Genomic_DNA"/>
</dbReference>
<dbReference type="AlphaFoldDB" id="A0A1R0H8U6"/>
<gene>
    <name evidence="3" type="ORF">AYI68_g262</name>
</gene>
<organism evidence="3 4">
    <name type="scientific">Smittium mucronatum</name>
    <dbReference type="NCBI Taxonomy" id="133383"/>
    <lineage>
        <taxon>Eukaryota</taxon>
        <taxon>Fungi</taxon>
        <taxon>Fungi incertae sedis</taxon>
        <taxon>Zoopagomycota</taxon>
        <taxon>Kickxellomycotina</taxon>
        <taxon>Harpellomycetes</taxon>
        <taxon>Harpellales</taxon>
        <taxon>Legeriomycetaceae</taxon>
        <taxon>Smittium</taxon>
    </lineage>
</organism>
<reference evidence="3 4" key="1">
    <citation type="journal article" date="2016" name="Mol. Biol. Evol.">
        <title>Genome-Wide Survey of Gut Fungi (Harpellales) Reveals the First Horizontally Transferred Ubiquitin Gene from a Mosquito Host.</title>
        <authorList>
            <person name="Wang Y."/>
            <person name="White M.M."/>
            <person name="Kvist S."/>
            <person name="Moncalvo J.M."/>
        </authorList>
    </citation>
    <scope>NUCLEOTIDE SEQUENCE [LARGE SCALE GENOMIC DNA]</scope>
    <source>
        <strain evidence="3 4">ALG-7-W6</strain>
    </source>
</reference>
<accession>A0A1R0H8U6</accession>
<evidence type="ECO:0000256" key="1">
    <source>
        <dbReference type="SAM" id="MobiDB-lite"/>
    </source>
</evidence>
<keyword evidence="4" id="KW-1185">Reference proteome</keyword>
<evidence type="ECO:0000256" key="2">
    <source>
        <dbReference type="SAM" id="Phobius"/>
    </source>
</evidence>